<keyword evidence="10" id="KW-1133">Transmembrane helix</keyword>
<feature type="transmembrane region" description="Helical" evidence="10">
    <location>
        <begin position="15"/>
        <end position="41"/>
    </location>
</feature>
<feature type="region of interest" description="Disordered" evidence="9">
    <location>
        <begin position="865"/>
        <end position="885"/>
    </location>
</feature>
<dbReference type="GO" id="GO:0008955">
    <property type="term" value="F:peptidoglycan glycosyltransferase activity"/>
    <property type="evidence" value="ECO:0007669"/>
    <property type="project" value="UniProtKB-EC"/>
</dbReference>
<dbReference type="Gene3D" id="1.10.3810.10">
    <property type="entry name" value="Biosynthetic peptidoglycan transglycosylase-like"/>
    <property type="match status" value="1"/>
</dbReference>
<feature type="compositionally biased region" description="Polar residues" evidence="9">
    <location>
        <begin position="865"/>
        <end position="877"/>
    </location>
</feature>
<dbReference type="GO" id="GO:0030288">
    <property type="term" value="C:outer membrane-bounded periplasmic space"/>
    <property type="evidence" value="ECO:0007669"/>
    <property type="project" value="TreeGrafter"/>
</dbReference>
<keyword evidence="13" id="KW-1185">Reference proteome</keyword>
<keyword evidence="10" id="KW-0812">Transmembrane</keyword>
<evidence type="ECO:0000256" key="1">
    <source>
        <dbReference type="ARBA" id="ARBA00022645"/>
    </source>
</evidence>
<dbReference type="Proteomes" id="UP000022835">
    <property type="component" value="Unassembled WGS sequence"/>
</dbReference>
<dbReference type="AlphaFoldDB" id="A0A064CHB6"/>
<dbReference type="InterPro" id="IPR001264">
    <property type="entry name" value="Glyco_trans_51"/>
</dbReference>
<dbReference type="Pfam" id="PF03793">
    <property type="entry name" value="PASTA"/>
    <property type="match status" value="1"/>
</dbReference>
<keyword evidence="3" id="KW-0328">Glycosyltransferase</keyword>
<gene>
    <name evidence="12" type="ORF">Y900_012400</name>
</gene>
<evidence type="ECO:0000256" key="10">
    <source>
        <dbReference type="SAM" id="Phobius"/>
    </source>
</evidence>
<dbReference type="InterPro" id="IPR012338">
    <property type="entry name" value="Beta-lactam/transpept-like"/>
</dbReference>
<keyword evidence="4" id="KW-0808">Transferase</keyword>
<evidence type="ECO:0000313" key="13">
    <source>
        <dbReference type="Proteomes" id="UP000022835"/>
    </source>
</evidence>
<dbReference type="Gene3D" id="3.30.10.20">
    <property type="match status" value="1"/>
</dbReference>
<evidence type="ECO:0000256" key="9">
    <source>
        <dbReference type="SAM" id="MobiDB-lite"/>
    </source>
</evidence>
<evidence type="ECO:0000256" key="7">
    <source>
        <dbReference type="ARBA" id="ARBA00034000"/>
    </source>
</evidence>
<keyword evidence="10" id="KW-0472">Membrane</keyword>
<dbReference type="InterPro" id="IPR001460">
    <property type="entry name" value="PCN-bd_Tpept"/>
</dbReference>
<comment type="caution">
    <text evidence="12">The sequence shown here is derived from an EMBL/GenBank/DDBJ whole genome shotgun (WGS) entry which is preliminary data.</text>
</comment>
<evidence type="ECO:0000256" key="5">
    <source>
        <dbReference type="ARBA" id="ARBA00022801"/>
    </source>
</evidence>
<accession>A0A064CHB6</accession>
<dbReference type="InterPro" id="IPR050396">
    <property type="entry name" value="Glycosyltr_51/Transpeptidase"/>
</dbReference>
<keyword evidence="1" id="KW-0121">Carboxypeptidase</keyword>
<keyword evidence="5" id="KW-0378">Hydrolase</keyword>
<protein>
    <submittedName>
        <fullName evidence="12">Penicillin-binding protein</fullName>
    </submittedName>
</protein>
<keyword evidence="6" id="KW-0511">Multifunctional enzyme</keyword>
<dbReference type="GO" id="GO:0009252">
    <property type="term" value="P:peptidoglycan biosynthetic process"/>
    <property type="evidence" value="ECO:0007669"/>
    <property type="project" value="TreeGrafter"/>
</dbReference>
<comment type="catalytic activity">
    <reaction evidence="8">
        <text>[GlcNAc-(1-&gt;4)-Mur2Ac(oyl-L-Ala-gamma-D-Glu-L-Lys-D-Ala-D-Ala)](n)-di-trans,octa-cis-undecaprenyl diphosphate + beta-D-GlcNAc-(1-&gt;4)-Mur2Ac(oyl-L-Ala-gamma-D-Glu-L-Lys-D-Ala-D-Ala)-di-trans,octa-cis-undecaprenyl diphosphate = [GlcNAc-(1-&gt;4)-Mur2Ac(oyl-L-Ala-gamma-D-Glu-L-Lys-D-Ala-D-Ala)](n+1)-di-trans,octa-cis-undecaprenyl diphosphate + di-trans,octa-cis-undecaprenyl diphosphate + H(+)</text>
        <dbReference type="Rhea" id="RHEA:23708"/>
        <dbReference type="Rhea" id="RHEA-COMP:9602"/>
        <dbReference type="Rhea" id="RHEA-COMP:9603"/>
        <dbReference type="ChEBI" id="CHEBI:15378"/>
        <dbReference type="ChEBI" id="CHEBI:58405"/>
        <dbReference type="ChEBI" id="CHEBI:60033"/>
        <dbReference type="ChEBI" id="CHEBI:78435"/>
        <dbReference type="EC" id="2.4.99.28"/>
    </reaction>
</comment>
<dbReference type="Pfam" id="PF00905">
    <property type="entry name" value="Transpeptidase"/>
    <property type="match status" value="1"/>
</dbReference>
<dbReference type="CDD" id="cd06577">
    <property type="entry name" value="PASTA_pknB"/>
    <property type="match status" value="1"/>
</dbReference>
<evidence type="ECO:0000313" key="12">
    <source>
        <dbReference type="EMBL" id="KDE99715.1"/>
    </source>
</evidence>
<dbReference type="InterPro" id="IPR023346">
    <property type="entry name" value="Lysozyme-like_dom_sf"/>
</dbReference>
<dbReference type="SMART" id="SM00740">
    <property type="entry name" value="PASTA"/>
    <property type="match status" value="1"/>
</dbReference>
<dbReference type="SUPFAM" id="SSF56601">
    <property type="entry name" value="beta-lactamase/transpeptidase-like"/>
    <property type="match status" value="1"/>
</dbReference>
<feature type="compositionally biased region" description="Pro residues" evidence="9">
    <location>
        <begin position="765"/>
        <end position="787"/>
    </location>
</feature>
<evidence type="ECO:0000256" key="8">
    <source>
        <dbReference type="ARBA" id="ARBA00049902"/>
    </source>
</evidence>
<dbReference type="eggNOG" id="COG0744">
    <property type="taxonomic scope" value="Bacteria"/>
</dbReference>
<proteinExistence type="predicted"/>
<dbReference type="RefSeq" id="WP_157838248.1">
    <property type="nucleotide sequence ID" value="NZ_JALN02000001.1"/>
</dbReference>
<evidence type="ECO:0000256" key="3">
    <source>
        <dbReference type="ARBA" id="ARBA00022676"/>
    </source>
</evidence>
<dbReference type="Pfam" id="PF00912">
    <property type="entry name" value="Transgly"/>
    <property type="match status" value="1"/>
</dbReference>
<organism evidence="12 13">
    <name type="scientific">Mycolicibacterium aromaticivorans JS19b1 = JCM 16368</name>
    <dbReference type="NCBI Taxonomy" id="1440774"/>
    <lineage>
        <taxon>Bacteria</taxon>
        <taxon>Bacillati</taxon>
        <taxon>Actinomycetota</taxon>
        <taxon>Actinomycetes</taxon>
        <taxon>Mycobacteriales</taxon>
        <taxon>Mycobacteriaceae</taxon>
        <taxon>Mycolicibacterium</taxon>
    </lineage>
</organism>
<name>A0A064CHB6_9MYCO</name>
<comment type="catalytic activity">
    <reaction evidence="7">
        <text>Preferential cleavage: (Ac)2-L-Lys-D-Ala-|-D-Ala. Also transpeptidation of peptidyl-alanyl moieties that are N-acyl substituents of D-alanine.</text>
        <dbReference type="EC" id="3.4.16.4"/>
    </reaction>
</comment>
<evidence type="ECO:0000256" key="6">
    <source>
        <dbReference type="ARBA" id="ARBA00023268"/>
    </source>
</evidence>
<evidence type="ECO:0000256" key="4">
    <source>
        <dbReference type="ARBA" id="ARBA00022679"/>
    </source>
</evidence>
<dbReference type="InterPro" id="IPR036950">
    <property type="entry name" value="PBP_transglycosylase"/>
</dbReference>
<evidence type="ECO:0000259" key="11">
    <source>
        <dbReference type="PROSITE" id="PS51178"/>
    </source>
</evidence>
<sequence>MSEPHPSRGATVGKLALYCVLAGVLVAAMLFPLAGGAGIVVNHASDVAAQDSAQLMQGEVPTVSTMVDAAGNPIAWIYAQRRWPVPSDRIADTMKLAIVSIEDKRFADHNGVDVQGTLTGLVGYLRGDLDTRGGSTIEQQYIKNYNLLVNAQTDAERRAAVETTPARKLREIRMALALDRAISKPEILTRYLNLVYFGNGAYGVQDAAKTYFGINSADLDWQQAALLAGIVQSTNALNPYTNPEAALARRNVVLDTMIENLPDRAKELRAAREAPLGVLPQPNSLPQGCIAAGDRGFFCDYVLQYLARAGLSKDDVARNGYLIRTTLDPKVQNSVKKAIDTVASPQLDGVASVMSVIQPGKTSHKVLAMGDNRNYGLQLDAGQTVQPQPFSLAGDGAGSIFKIFTTAAALDMGMGTNAQLEVPAQFQGKGLGSSNTPGCPKETWCVKNAGNYRSPMSVTDALAQSPNTAFARLIGQIGVQRAVDMAVKLGLRSYAEPGTARAYQPDSNESLADFIKRQNLGSFTLGPFELNALELSNVAATLASGGTWCPPSPVDKIFDRHGREVAVETQACEQAVPEGLANTLANALSKDATGGTAAGSAGSVGWSLPVSGKTGTTESHRSSGFLGFTNHYAAANYVFDDSTNPGGLCSFPLRKCGSGNLYGGNEPARTWFLAMKPVAEDFGPIALPPTDKRYVEGGPGSTVPSVSSLSFEEARKRLREAGFQVSDLPTPVNSFSSRGTVVGTTPSGKTIPGSIITINTSNGIPPAPPPDLAPPPPPPPPDSPPPDVNVINIPGLPPITLPMWPPPAPPPPPAPEPPPPPPRRPHLNRRPRRRPAAPDRRRQLSYRHANICSCPAAGRPSCTLISTRSTPRSSSAMTRRCAVVR</sequence>
<keyword evidence="2" id="KW-0645">Protease</keyword>
<dbReference type="OrthoDB" id="9766909at2"/>
<evidence type="ECO:0000256" key="2">
    <source>
        <dbReference type="ARBA" id="ARBA00022670"/>
    </source>
</evidence>
<dbReference type="PANTHER" id="PTHR32282:SF33">
    <property type="entry name" value="PEPTIDOGLYCAN GLYCOSYLTRANSFERASE"/>
    <property type="match status" value="1"/>
</dbReference>
<dbReference type="PROSITE" id="PS51178">
    <property type="entry name" value="PASTA"/>
    <property type="match status" value="1"/>
</dbReference>
<dbReference type="GO" id="GO:0009002">
    <property type="term" value="F:serine-type D-Ala-D-Ala carboxypeptidase activity"/>
    <property type="evidence" value="ECO:0007669"/>
    <property type="project" value="UniProtKB-EC"/>
</dbReference>
<dbReference type="STRING" id="1440774.Y900_012400"/>
<reference evidence="12" key="1">
    <citation type="submission" date="2014-05" db="EMBL/GenBank/DDBJ databases">
        <title>Genome sequence of Mycobacterium aromaticivorans strain JS19b1T (= DSM 45407T).</title>
        <authorList>
            <person name="Kwak Y."/>
            <person name="Park G.-S."/>
            <person name="Li Q.X."/>
            <person name="Lee S.-E."/>
            <person name="Shin J.-H."/>
        </authorList>
    </citation>
    <scope>NUCLEOTIDE SEQUENCE [LARGE SCALE GENOMIC DNA]</scope>
    <source>
        <strain evidence="12">JS19b1</strain>
    </source>
</reference>
<feature type="compositionally biased region" description="Pro residues" evidence="9">
    <location>
        <begin position="795"/>
        <end position="822"/>
    </location>
</feature>
<dbReference type="GO" id="GO:0006508">
    <property type="term" value="P:proteolysis"/>
    <property type="evidence" value="ECO:0007669"/>
    <property type="project" value="UniProtKB-KW"/>
</dbReference>
<dbReference type="EMBL" id="JALN02000001">
    <property type="protein sequence ID" value="KDE99715.1"/>
    <property type="molecule type" value="Genomic_DNA"/>
</dbReference>
<feature type="compositionally biased region" description="Polar residues" evidence="9">
    <location>
        <begin position="737"/>
        <end position="748"/>
    </location>
</feature>
<dbReference type="InterPro" id="IPR005543">
    <property type="entry name" value="PASTA_dom"/>
</dbReference>
<dbReference type="PANTHER" id="PTHR32282">
    <property type="entry name" value="BINDING PROTEIN TRANSPEPTIDASE, PUTATIVE-RELATED"/>
    <property type="match status" value="1"/>
</dbReference>
<feature type="domain" description="PASTA" evidence="11">
    <location>
        <begin position="697"/>
        <end position="762"/>
    </location>
</feature>
<feature type="region of interest" description="Disordered" evidence="9">
    <location>
        <begin position="737"/>
        <end position="846"/>
    </location>
</feature>
<dbReference type="Gene3D" id="3.40.710.10">
    <property type="entry name" value="DD-peptidase/beta-lactamase superfamily"/>
    <property type="match status" value="1"/>
</dbReference>
<dbReference type="GO" id="GO:0008658">
    <property type="term" value="F:penicillin binding"/>
    <property type="evidence" value="ECO:0007669"/>
    <property type="project" value="InterPro"/>
</dbReference>
<feature type="compositionally biased region" description="Basic residues" evidence="9">
    <location>
        <begin position="823"/>
        <end position="835"/>
    </location>
</feature>
<dbReference type="SUPFAM" id="SSF53955">
    <property type="entry name" value="Lysozyme-like"/>
    <property type="match status" value="1"/>
</dbReference>